<reference evidence="6 7" key="1">
    <citation type="submission" date="2024-01" db="EMBL/GenBank/DDBJ databases">
        <authorList>
            <person name="Waweru B."/>
        </authorList>
    </citation>
    <scope>NUCLEOTIDE SEQUENCE [LARGE SCALE GENOMIC DNA]</scope>
</reference>
<sequence length="1516" mass="171706">MSRNHHNPSELPDLPASNGGSDAGSDQTFHSIRDRFPFKRNPNYSTNSSAKSSKSPLDRPDRRSRWHHYTNRNNNRKWLFSCIPFRGIYLFYFVIFFSVFAFVLASILLQSSITGMVVFSKGWIDHRRSIREGLKSGTTLKFVPGLRSRMLLEGHGLDHVRPWDHRVGLRPPRLAVILGNMKKDPQSLMLLSVMKNLQKLGYALKIYAVGNGKTRTIWEEIGRRVSILRPEEYDRIDWSIFQGIIVDSLEAKEAVSSLMQEPFQSIPLVWIIQEDTLANRLPLYQDMDLQHLLSYWRSTFHRANVVVFPDFALPMLYSVLDTGNFLVIPGSPVDVWAAESYGKTHAKHQLRVDHGFSKDDLVVLVVGSSFFYDELSWDYAVAMHTLGPLLAKYARSKNAEGSFKFVFLCGNSTDDDALQEVVARLGLHHGSVRHYGLNGDANSVLLVADIVLYGSSQDEQGFPPLLIRAMTFGIPVIAPDIPTLKKYISDGSHGIFFSKYNPEALMRAFSLLISNGKLSEFAQTVAFSGRLLAKNMLASECITGYARLLENMLSFPSDTLLPGPVSKLYQREWEWNLFSKELGQETDDLSGMDDSVLSIRKTSVVYSLEKKWSNLVNSTSISENGTEIRVPDIPTESDWDVLREIESFQEYETVETAELEERMDKSHGLWDEVYRNTRKSEKLKFEANERDEGELERTGQPVCIYEMYDGAGAWPFLHHGSLYRGLSLSTKARRSRSDDVDAVARLPLLNDSYYQNILCDVGGMFAIANRVDDIHKRPWIGFQSWHAAGRKVSLSYKAEKVLEEKILEENKDVIYFWARLDMDGEVTGSNVELTFWSMCDILNGGRCRTAFEDAFRQMYDLPSYLEVLPPMPEDGGHWSALHSWVMPTPFFLEFIMFSRMFVDSLDALHSNSSQMNKCLLSFSELEEKHCYCRIMEVLINVWAYHSARRMFYIDPHTGSVKEQHPIEQRKGIMWEKYFNLTVLKSMDEDLAEAADDGDHPRERWLWPLTGEVHWQGIYEREREEKYRLKMDKKRKTRERLFERLKSGYKQKPLNEVGFLIIMHAVKGGWVGQTFALAKCNDSGGKKSRIRRSKEERKGMMHAHSNAHIQTYALNKSAQRLTLQHGRSALRLLFLEVDFWYQRLNNGNFPSLNITHKEVGGSFYTVREIVREIIQENRVLGPGKLPLEEQLNDQFVEQYPLGTISTEPQIPLSMSPNGSPVPDQHESSSEVLDLISEQHAEPEQQGFDNGKIISGSHTIVKNAETDKPKVVEVHVTEPLETEKGMEEVATSSAKVTQMVDVMVETFPLPPDTKSAINLNGNSIDVREVNGTLEKNLEKVLLEPEHDPGNGISLPDGMSSLHDSSLLDDKEVEKSAVPLFEQSSDLVYEKAAESLADSAMGSLNASATKEGFVQDAEADIDVKVKSSHDDKAIAETEVVNARNGIETKSLDGNCITVGNSQSTAKEVEMKDKAAVQHGRDSQKQSSPTLNRINLVDSTLPAIAVHHVSLFISRVVVTC</sequence>
<dbReference type="PANTHER" id="PTHR46635">
    <property type="entry name" value="GLYCOSYL TRANSFERASE FAMILY 1 PROTEIN"/>
    <property type="match status" value="1"/>
</dbReference>
<keyword evidence="7" id="KW-1185">Reference proteome</keyword>
<keyword evidence="1" id="KW-0328">Glycosyltransferase</keyword>
<evidence type="ECO:0000256" key="1">
    <source>
        <dbReference type="ARBA" id="ARBA00022676"/>
    </source>
</evidence>
<evidence type="ECO:0008006" key="8">
    <source>
        <dbReference type="Google" id="ProtNLM"/>
    </source>
</evidence>
<comment type="caution">
    <text evidence="6">The sequence shown here is derived from an EMBL/GenBank/DDBJ whole genome shotgun (WGS) entry which is preliminary data.</text>
</comment>
<evidence type="ECO:0000256" key="2">
    <source>
        <dbReference type="SAM" id="MobiDB-lite"/>
    </source>
</evidence>
<keyword evidence="3" id="KW-1133">Transmembrane helix</keyword>
<gene>
    <name evidence="6" type="ORF">DCAF_LOCUS3024</name>
</gene>
<evidence type="ECO:0000313" key="7">
    <source>
        <dbReference type="Proteomes" id="UP001314170"/>
    </source>
</evidence>
<evidence type="ECO:0000259" key="4">
    <source>
        <dbReference type="Pfam" id="PF00534"/>
    </source>
</evidence>
<evidence type="ECO:0000256" key="3">
    <source>
        <dbReference type="SAM" id="Phobius"/>
    </source>
</evidence>
<dbReference type="Gene3D" id="3.40.50.2000">
    <property type="entry name" value="Glycogen Phosphorylase B"/>
    <property type="match status" value="1"/>
</dbReference>
<dbReference type="GO" id="GO:0016757">
    <property type="term" value="F:glycosyltransferase activity"/>
    <property type="evidence" value="ECO:0007669"/>
    <property type="project" value="UniProtKB-KW"/>
</dbReference>
<accession>A0AAV1QX64</accession>
<protein>
    <recommendedName>
        <fullName evidence="8">Glycosyl transferase family 1 domain-containing protein</fullName>
    </recommendedName>
</protein>
<dbReference type="EMBL" id="CAWUPB010000850">
    <property type="protein sequence ID" value="CAK7325350.1"/>
    <property type="molecule type" value="Genomic_DNA"/>
</dbReference>
<dbReference type="Pfam" id="PF25896">
    <property type="entry name" value="HTH_AT3G52170"/>
    <property type="match status" value="1"/>
</dbReference>
<feature type="transmembrane region" description="Helical" evidence="3">
    <location>
        <begin position="87"/>
        <end position="109"/>
    </location>
</feature>
<feature type="domain" description="Glycosyl transferase family 1" evidence="4">
    <location>
        <begin position="406"/>
        <end position="519"/>
    </location>
</feature>
<name>A0AAV1QX64_9ROSI</name>
<dbReference type="InterPro" id="IPR058941">
    <property type="entry name" value="HTH_AT3G52170-like"/>
</dbReference>
<evidence type="ECO:0000313" key="6">
    <source>
        <dbReference type="EMBL" id="CAK7325350.1"/>
    </source>
</evidence>
<feature type="compositionally biased region" description="Low complexity" evidence="2">
    <location>
        <begin position="45"/>
        <end position="55"/>
    </location>
</feature>
<proteinExistence type="predicted"/>
<feature type="region of interest" description="Disordered" evidence="2">
    <location>
        <begin position="1"/>
        <end position="66"/>
    </location>
</feature>
<keyword evidence="1" id="KW-0808">Transferase</keyword>
<dbReference type="SUPFAM" id="SSF53756">
    <property type="entry name" value="UDP-Glycosyltransferase/glycogen phosphorylase"/>
    <property type="match status" value="1"/>
</dbReference>
<dbReference type="PANTHER" id="PTHR46635:SF2">
    <property type="entry name" value="GLYCOSYL TRANSFERASE FAMILY 1 DOMAIN-CONTAINING PROTEIN"/>
    <property type="match status" value="1"/>
</dbReference>
<dbReference type="InterPro" id="IPR001296">
    <property type="entry name" value="Glyco_trans_1"/>
</dbReference>
<evidence type="ECO:0000259" key="5">
    <source>
        <dbReference type="Pfam" id="PF25896"/>
    </source>
</evidence>
<dbReference type="Pfam" id="PF00534">
    <property type="entry name" value="Glycos_transf_1"/>
    <property type="match status" value="1"/>
</dbReference>
<organism evidence="6 7">
    <name type="scientific">Dovyalis caffra</name>
    <dbReference type="NCBI Taxonomy" id="77055"/>
    <lineage>
        <taxon>Eukaryota</taxon>
        <taxon>Viridiplantae</taxon>
        <taxon>Streptophyta</taxon>
        <taxon>Embryophyta</taxon>
        <taxon>Tracheophyta</taxon>
        <taxon>Spermatophyta</taxon>
        <taxon>Magnoliopsida</taxon>
        <taxon>eudicotyledons</taxon>
        <taxon>Gunneridae</taxon>
        <taxon>Pentapetalae</taxon>
        <taxon>rosids</taxon>
        <taxon>fabids</taxon>
        <taxon>Malpighiales</taxon>
        <taxon>Salicaceae</taxon>
        <taxon>Flacourtieae</taxon>
        <taxon>Dovyalis</taxon>
    </lineage>
</organism>
<feature type="domain" description="AT3G52170-like helix-turn-helix" evidence="5">
    <location>
        <begin position="1140"/>
        <end position="1173"/>
    </location>
</feature>
<keyword evidence="3" id="KW-0472">Membrane</keyword>
<keyword evidence="3" id="KW-0812">Transmembrane</keyword>
<feature type="compositionally biased region" description="Polar residues" evidence="2">
    <location>
        <begin position="18"/>
        <end position="30"/>
    </location>
</feature>
<dbReference type="Proteomes" id="UP001314170">
    <property type="component" value="Unassembled WGS sequence"/>
</dbReference>